<sequence>MDSWLHVALCTHSRITVYGGPNGFNISGVGGHGQGTGSVSIIDSTLSNVAIGILTNSLPASPNIALDNTVFENVAWPVVAEGAGTIMLFENSTLWATGKGYNGSEGSSVADGVEAPGRGEGLKNDVDGKLYVRSRPQYETHNTGAFLIATTGGGCQNDATGEQASCLNMIQTFTILRRHFN</sequence>
<dbReference type="EMBL" id="MU863915">
    <property type="protein sequence ID" value="KAK4200741.1"/>
    <property type="molecule type" value="Genomic_DNA"/>
</dbReference>
<dbReference type="Gene3D" id="2.160.20.10">
    <property type="entry name" value="Single-stranded right-handed beta-helix, Pectin lyase-like"/>
    <property type="match status" value="1"/>
</dbReference>
<dbReference type="AlphaFoldDB" id="A0AAN6XI73"/>
<comment type="caution">
    <text evidence="1">The sequence shown here is derived from an EMBL/GenBank/DDBJ whole genome shotgun (WGS) entry which is preliminary data.</text>
</comment>
<dbReference type="InterPro" id="IPR012334">
    <property type="entry name" value="Pectin_lyas_fold"/>
</dbReference>
<reference evidence="1" key="2">
    <citation type="submission" date="2023-05" db="EMBL/GenBank/DDBJ databases">
        <authorList>
            <consortium name="Lawrence Berkeley National Laboratory"/>
            <person name="Steindorff A."/>
            <person name="Hensen N."/>
            <person name="Bonometti L."/>
            <person name="Westerberg I."/>
            <person name="Brannstrom I.O."/>
            <person name="Guillou S."/>
            <person name="Cros-Aarteil S."/>
            <person name="Calhoun S."/>
            <person name="Haridas S."/>
            <person name="Kuo A."/>
            <person name="Mondo S."/>
            <person name="Pangilinan J."/>
            <person name="Riley R."/>
            <person name="Labutti K."/>
            <person name="Andreopoulos B."/>
            <person name="Lipzen A."/>
            <person name="Chen C."/>
            <person name="Yanf M."/>
            <person name="Daum C."/>
            <person name="Ng V."/>
            <person name="Clum A."/>
            <person name="Ohm R."/>
            <person name="Martin F."/>
            <person name="Silar P."/>
            <person name="Natvig D."/>
            <person name="Lalanne C."/>
            <person name="Gautier V."/>
            <person name="Ament-Velasquez S.L."/>
            <person name="Kruys A."/>
            <person name="Hutchinson M.I."/>
            <person name="Powell A.J."/>
            <person name="Barry K."/>
            <person name="Miller A.N."/>
            <person name="Grigoriev I.V."/>
            <person name="Debuchy R."/>
            <person name="Gladieux P."/>
            <person name="Thoren M.H."/>
            <person name="Johannesson H."/>
        </authorList>
    </citation>
    <scope>NUCLEOTIDE SEQUENCE</scope>
    <source>
        <strain evidence="1">CBS 315.58</strain>
    </source>
</reference>
<evidence type="ECO:0000313" key="2">
    <source>
        <dbReference type="Proteomes" id="UP001303160"/>
    </source>
</evidence>
<evidence type="ECO:0000313" key="1">
    <source>
        <dbReference type="EMBL" id="KAK4200741.1"/>
    </source>
</evidence>
<protein>
    <submittedName>
        <fullName evidence="1">Uncharacterized protein</fullName>
    </submittedName>
</protein>
<keyword evidence="2" id="KW-1185">Reference proteome</keyword>
<proteinExistence type="predicted"/>
<gene>
    <name evidence="1" type="ORF">QBC40DRAFT_326100</name>
</gene>
<accession>A0AAN6XI73</accession>
<reference evidence="1" key="1">
    <citation type="journal article" date="2023" name="Mol. Phylogenet. Evol.">
        <title>Genome-scale phylogeny and comparative genomics of the fungal order Sordariales.</title>
        <authorList>
            <person name="Hensen N."/>
            <person name="Bonometti L."/>
            <person name="Westerberg I."/>
            <person name="Brannstrom I.O."/>
            <person name="Guillou S."/>
            <person name="Cros-Aarteil S."/>
            <person name="Calhoun S."/>
            <person name="Haridas S."/>
            <person name="Kuo A."/>
            <person name="Mondo S."/>
            <person name="Pangilinan J."/>
            <person name="Riley R."/>
            <person name="LaButti K."/>
            <person name="Andreopoulos B."/>
            <person name="Lipzen A."/>
            <person name="Chen C."/>
            <person name="Yan M."/>
            <person name="Daum C."/>
            <person name="Ng V."/>
            <person name="Clum A."/>
            <person name="Steindorff A."/>
            <person name="Ohm R.A."/>
            <person name="Martin F."/>
            <person name="Silar P."/>
            <person name="Natvig D.O."/>
            <person name="Lalanne C."/>
            <person name="Gautier V."/>
            <person name="Ament-Velasquez S.L."/>
            <person name="Kruys A."/>
            <person name="Hutchinson M.I."/>
            <person name="Powell A.J."/>
            <person name="Barry K."/>
            <person name="Miller A.N."/>
            <person name="Grigoriev I.V."/>
            <person name="Debuchy R."/>
            <person name="Gladieux P."/>
            <person name="Hiltunen Thoren M."/>
            <person name="Johannesson H."/>
        </authorList>
    </citation>
    <scope>NUCLEOTIDE SEQUENCE</scope>
    <source>
        <strain evidence="1">CBS 315.58</strain>
    </source>
</reference>
<name>A0AAN6XI73_9PEZI</name>
<organism evidence="1 2">
    <name type="scientific">Triangularia verruculosa</name>
    <dbReference type="NCBI Taxonomy" id="2587418"/>
    <lineage>
        <taxon>Eukaryota</taxon>
        <taxon>Fungi</taxon>
        <taxon>Dikarya</taxon>
        <taxon>Ascomycota</taxon>
        <taxon>Pezizomycotina</taxon>
        <taxon>Sordariomycetes</taxon>
        <taxon>Sordariomycetidae</taxon>
        <taxon>Sordariales</taxon>
        <taxon>Podosporaceae</taxon>
        <taxon>Triangularia</taxon>
    </lineage>
</organism>
<dbReference type="Proteomes" id="UP001303160">
    <property type="component" value="Unassembled WGS sequence"/>
</dbReference>